<keyword evidence="1" id="KW-0805">Transcription regulation</keyword>
<dbReference type="InterPro" id="IPR009057">
    <property type="entry name" value="Homeodomain-like_sf"/>
</dbReference>
<dbReference type="Pfam" id="PF00440">
    <property type="entry name" value="TetR_N"/>
    <property type="match status" value="1"/>
</dbReference>
<dbReference type="Proteomes" id="UP001612928">
    <property type="component" value="Unassembled WGS sequence"/>
</dbReference>
<evidence type="ECO:0000256" key="3">
    <source>
        <dbReference type="ARBA" id="ARBA00023163"/>
    </source>
</evidence>
<evidence type="ECO:0000256" key="1">
    <source>
        <dbReference type="ARBA" id="ARBA00023015"/>
    </source>
</evidence>
<sequence>MKSASSPDRPVGRGAKVRAAVHAATLAELVDKGYAALTVEAVAARAGVHKTTVYRRWKDRESLVVDALTGQAAADVPVPDTGSVEDDLRALARSLVAMVTAGSGPALLAAMFSGGAGLPEIAEARHHVFGDRLRRARPVVTRAIERGELPAGTDPDELLRTLAAPIYFRLLMTAEPVDGTTADQAVRVTLAAARAGALTCVHT</sequence>
<reference evidence="6 7" key="1">
    <citation type="submission" date="2024-10" db="EMBL/GenBank/DDBJ databases">
        <title>The Natural Products Discovery Center: Release of the First 8490 Sequenced Strains for Exploring Actinobacteria Biosynthetic Diversity.</title>
        <authorList>
            <person name="Kalkreuter E."/>
            <person name="Kautsar S.A."/>
            <person name="Yang D."/>
            <person name="Bader C.D."/>
            <person name="Teijaro C.N."/>
            <person name="Fluegel L."/>
            <person name="Davis C.M."/>
            <person name="Simpson J.R."/>
            <person name="Lauterbach L."/>
            <person name="Steele A.D."/>
            <person name="Gui C."/>
            <person name="Meng S."/>
            <person name="Li G."/>
            <person name="Viehrig K."/>
            <person name="Ye F."/>
            <person name="Su P."/>
            <person name="Kiefer A.F."/>
            <person name="Nichols A."/>
            <person name="Cepeda A.J."/>
            <person name="Yan W."/>
            <person name="Fan B."/>
            <person name="Jiang Y."/>
            <person name="Adhikari A."/>
            <person name="Zheng C.-J."/>
            <person name="Schuster L."/>
            <person name="Cowan T.M."/>
            <person name="Smanski M.J."/>
            <person name="Chevrette M.G."/>
            <person name="De Carvalho L.P.S."/>
            <person name="Shen B."/>
        </authorList>
    </citation>
    <scope>NUCLEOTIDE SEQUENCE [LARGE SCALE GENOMIC DNA]</scope>
    <source>
        <strain evidence="6 7">NPDC049503</strain>
    </source>
</reference>
<feature type="DNA-binding region" description="H-T-H motif" evidence="4">
    <location>
        <begin position="38"/>
        <end position="57"/>
    </location>
</feature>
<accession>A0ABW8A574</accession>
<comment type="caution">
    <text evidence="6">The sequence shown here is derived from an EMBL/GenBank/DDBJ whole genome shotgun (WGS) entry which is preliminary data.</text>
</comment>
<protein>
    <submittedName>
        <fullName evidence="6">TetR/AcrR family transcriptional regulator</fullName>
    </submittedName>
</protein>
<dbReference type="PANTHER" id="PTHR30055">
    <property type="entry name" value="HTH-TYPE TRANSCRIPTIONAL REGULATOR RUTR"/>
    <property type="match status" value="1"/>
</dbReference>
<dbReference type="Pfam" id="PF16859">
    <property type="entry name" value="TetR_C_11"/>
    <property type="match status" value="1"/>
</dbReference>
<dbReference type="PROSITE" id="PS50977">
    <property type="entry name" value="HTH_TETR_2"/>
    <property type="match status" value="1"/>
</dbReference>
<evidence type="ECO:0000256" key="2">
    <source>
        <dbReference type="ARBA" id="ARBA00023125"/>
    </source>
</evidence>
<dbReference type="InterPro" id="IPR011075">
    <property type="entry name" value="TetR_C"/>
</dbReference>
<keyword evidence="7" id="KW-1185">Reference proteome</keyword>
<evidence type="ECO:0000259" key="5">
    <source>
        <dbReference type="PROSITE" id="PS50977"/>
    </source>
</evidence>
<dbReference type="PANTHER" id="PTHR30055:SF148">
    <property type="entry name" value="TETR-FAMILY TRANSCRIPTIONAL REGULATOR"/>
    <property type="match status" value="1"/>
</dbReference>
<dbReference type="SUPFAM" id="SSF48498">
    <property type="entry name" value="Tetracyclin repressor-like, C-terminal domain"/>
    <property type="match status" value="1"/>
</dbReference>
<evidence type="ECO:0000313" key="7">
    <source>
        <dbReference type="Proteomes" id="UP001612928"/>
    </source>
</evidence>
<dbReference type="EMBL" id="JBITMB010000004">
    <property type="protein sequence ID" value="MFI7441932.1"/>
    <property type="molecule type" value="Genomic_DNA"/>
</dbReference>
<dbReference type="RefSeq" id="WP_397021900.1">
    <property type="nucleotide sequence ID" value="NZ_JBITMB010000004.1"/>
</dbReference>
<evidence type="ECO:0000313" key="6">
    <source>
        <dbReference type="EMBL" id="MFI7441932.1"/>
    </source>
</evidence>
<name>A0ABW8A574_9ACTN</name>
<dbReference type="SUPFAM" id="SSF46689">
    <property type="entry name" value="Homeodomain-like"/>
    <property type="match status" value="1"/>
</dbReference>
<evidence type="ECO:0000256" key="4">
    <source>
        <dbReference type="PROSITE-ProRule" id="PRU00335"/>
    </source>
</evidence>
<feature type="domain" description="HTH tetR-type" evidence="5">
    <location>
        <begin position="15"/>
        <end position="75"/>
    </location>
</feature>
<dbReference type="InterPro" id="IPR050109">
    <property type="entry name" value="HTH-type_TetR-like_transc_reg"/>
</dbReference>
<keyword evidence="3" id="KW-0804">Transcription</keyword>
<dbReference type="InterPro" id="IPR001647">
    <property type="entry name" value="HTH_TetR"/>
</dbReference>
<keyword evidence="2 4" id="KW-0238">DNA-binding</keyword>
<gene>
    <name evidence="6" type="ORF">ACIBP5_18385</name>
</gene>
<proteinExistence type="predicted"/>
<dbReference type="Gene3D" id="1.10.357.10">
    <property type="entry name" value="Tetracycline Repressor, domain 2"/>
    <property type="match status" value="1"/>
</dbReference>
<dbReference type="InterPro" id="IPR036271">
    <property type="entry name" value="Tet_transcr_reg_TetR-rel_C_sf"/>
</dbReference>
<organism evidence="6 7">
    <name type="scientific">Nonomuraea indica</name>
    <dbReference type="NCBI Taxonomy" id="1581193"/>
    <lineage>
        <taxon>Bacteria</taxon>
        <taxon>Bacillati</taxon>
        <taxon>Actinomycetota</taxon>
        <taxon>Actinomycetes</taxon>
        <taxon>Streptosporangiales</taxon>
        <taxon>Streptosporangiaceae</taxon>
        <taxon>Nonomuraea</taxon>
    </lineage>
</organism>
<dbReference type="Gene3D" id="1.10.10.60">
    <property type="entry name" value="Homeodomain-like"/>
    <property type="match status" value="1"/>
</dbReference>